<dbReference type="RefSeq" id="WP_382404601.1">
    <property type="nucleotide sequence ID" value="NZ_JBHSWH010000001.1"/>
</dbReference>
<evidence type="ECO:0000256" key="1">
    <source>
        <dbReference type="SAM" id="MobiDB-lite"/>
    </source>
</evidence>
<dbReference type="InterPro" id="IPR036390">
    <property type="entry name" value="WH_DNA-bd_sf"/>
</dbReference>
<dbReference type="InterPro" id="IPR001845">
    <property type="entry name" value="HTH_ArsR_DNA-bd_dom"/>
</dbReference>
<keyword evidence="4" id="KW-1185">Reference proteome</keyword>
<evidence type="ECO:0000313" key="3">
    <source>
        <dbReference type="EMBL" id="MFC6707940.1"/>
    </source>
</evidence>
<dbReference type="Pfam" id="PF12840">
    <property type="entry name" value="HTH_20"/>
    <property type="match status" value="1"/>
</dbReference>
<protein>
    <submittedName>
        <fullName evidence="3">ArsR/SmtB family transcription factor</fullName>
    </submittedName>
</protein>
<feature type="compositionally biased region" description="Basic and acidic residues" evidence="1">
    <location>
        <begin position="205"/>
        <end position="218"/>
    </location>
</feature>
<dbReference type="EMBL" id="JBHSWH010000001">
    <property type="protein sequence ID" value="MFC6707940.1"/>
    <property type="molecule type" value="Genomic_DNA"/>
</dbReference>
<dbReference type="InterPro" id="IPR011991">
    <property type="entry name" value="ArsR-like_HTH"/>
</dbReference>
<dbReference type="InterPro" id="IPR036388">
    <property type="entry name" value="WH-like_DNA-bd_sf"/>
</dbReference>
<evidence type="ECO:0000259" key="2">
    <source>
        <dbReference type="SMART" id="SM00418"/>
    </source>
</evidence>
<gene>
    <name evidence="3" type="ORF">ACFQDH_22560</name>
</gene>
<dbReference type="CDD" id="cd00090">
    <property type="entry name" value="HTH_ARSR"/>
    <property type="match status" value="1"/>
</dbReference>
<dbReference type="Gene3D" id="1.10.10.10">
    <property type="entry name" value="Winged helix-like DNA-binding domain superfamily/Winged helix DNA-binding domain"/>
    <property type="match status" value="1"/>
</dbReference>
<accession>A0ABW2AN05</accession>
<sequence length="218" mass="24401">MSRSQDRSEPRRIVDPRELKALSHPLRMRLFGELTARGPSRAVDLANAVAEPANSVSFHLRQLARYGLVEDDPEHGTDGRERWWRATTDEGLIVDFHDLEAMPGGPAAVGAFKQVTESTAHALTALSFRHLDESTEGPKTWFNNFVLHLSRSELDAFLDDQWEVTSRWMQRSREVSNSADGETRHTYFGVSNGAPLGQVLETEEAADRTGDERSGKSQ</sequence>
<organism evidence="3 4">
    <name type="scientific">Flexivirga alba</name>
    <dbReference type="NCBI Taxonomy" id="702742"/>
    <lineage>
        <taxon>Bacteria</taxon>
        <taxon>Bacillati</taxon>
        <taxon>Actinomycetota</taxon>
        <taxon>Actinomycetes</taxon>
        <taxon>Micrococcales</taxon>
        <taxon>Dermacoccaceae</taxon>
        <taxon>Flexivirga</taxon>
    </lineage>
</organism>
<reference evidence="4" key="1">
    <citation type="journal article" date="2019" name="Int. J. Syst. Evol. Microbiol.">
        <title>The Global Catalogue of Microorganisms (GCM) 10K type strain sequencing project: providing services to taxonomists for standard genome sequencing and annotation.</title>
        <authorList>
            <consortium name="The Broad Institute Genomics Platform"/>
            <consortium name="The Broad Institute Genome Sequencing Center for Infectious Disease"/>
            <person name="Wu L."/>
            <person name="Ma J."/>
        </authorList>
    </citation>
    <scope>NUCLEOTIDE SEQUENCE [LARGE SCALE GENOMIC DNA]</scope>
    <source>
        <strain evidence="4">CCUG 58127</strain>
    </source>
</reference>
<feature type="region of interest" description="Disordered" evidence="1">
    <location>
        <begin position="172"/>
        <end position="218"/>
    </location>
</feature>
<dbReference type="SUPFAM" id="SSF46785">
    <property type="entry name" value="Winged helix' DNA-binding domain"/>
    <property type="match status" value="1"/>
</dbReference>
<feature type="domain" description="HTH arsR-type" evidence="2">
    <location>
        <begin position="17"/>
        <end position="98"/>
    </location>
</feature>
<name>A0ABW2AN05_9MICO</name>
<comment type="caution">
    <text evidence="3">The sequence shown here is derived from an EMBL/GenBank/DDBJ whole genome shotgun (WGS) entry which is preliminary data.</text>
</comment>
<dbReference type="Proteomes" id="UP001596298">
    <property type="component" value="Unassembled WGS sequence"/>
</dbReference>
<evidence type="ECO:0000313" key="4">
    <source>
        <dbReference type="Proteomes" id="UP001596298"/>
    </source>
</evidence>
<proteinExistence type="predicted"/>
<dbReference type="SMART" id="SM00418">
    <property type="entry name" value="HTH_ARSR"/>
    <property type="match status" value="1"/>
</dbReference>